<dbReference type="EMBL" id="FWXI01000008">
    <property type="protein sequence ID" value="SMC75030.1"/>
    <property type="molecule type" value="Genomic_DNA"/>
</dbReference>
<evidence type="ECO:0000313" key="2">
    <source>
        <dbReference type="EMBL" id="SMC75030.1"/>
    </source>
</evidence>
<protein>
    <recommendedName>
        <fullName evidence="4">WG containing repeat-containing protein</fullName>
    </recommendedName>
</protein>
<reference evidence="2 3" key="1">
    <citation type="submission" date="2017-04" db="EMBL/GenBank/DDBJ databases">
        <authorList>
            <person name="Afonso C.L."/>
            <person name="Miller P.J."/>
            <person name="Scott M.A."/>
            <person name="Spackman E."/>
            <person name="Goraichik I."/>
            <person name="Dimitrov K.M."/>
            <person name="Suarez D.L."/>
            <person name="Swayne D.E."/>
        </authorList>
    </citation>
    <scope>NUCLEOTIDE SEQUENCE [LARGE SCALE GENOMIC DNA]</scope>
    <source>
        <strain evidence="2 3">DSM 5090</strain>
    </source>
</reference>
<proteinExistence type="predicted"/>
<evidence type="ECO:0000256" key="1">
    <source>
        <dbReference type="SAM" id="SignalP"/>
    </source>
</evidence>
<evidence type="ECO:0008006" key="4">
    <source>
        <dbReference type="Google" id="ProtNLM"/>
    </source>
</evidence>
<organism evidence="2 3">
    <name type="scientific">Sporomusa malonica</name>
    <dbReference type="NCBI Taxonomy" id="112901"/>
    <lineage>
        <taxon>Bacteria</taxon>
        <taxon>Bacillati</taxon>
        <taxon>Bacillota</taxon>
        <taxon>Negativicutes</taxon>
        <taxon>Selenomonadales</taxon>
        <taxon>Sporomusaceae</taxon>
        <taxon>Sporomusa</taxon>
    </lineage>
</organism>
<dbReference type="OrthoDB" id="1681760at2"/>
<gene>
    <name evidence="2" type="ORF">SAMN04488500_10864</name>
</gene>
<dbReference type="Proteomes" id="UP000192738">
    <property type="component" value="Unassembled WGS sequence"/>
</dbReference>
<feature type="signal peptide" evidence="1">
    <location>
        <begin position="1"/>
        <end position="28"/>
    </location>
</feature>
<evidence type="ECO:0000313" key="3">
    <source>
        <dbReference type="Proteomes" id="UP000192738"/>
    </source>
</evidence>
<dbReference type="AlphaFoldDB" id="A0A1W2BQ33"/>
<keyword evidence="3" id="KW-1185">Reference proteome</keyword>
<accession>A0A1W2BQ33</accession>
<sequence length="273" mass="29654">MKRILLKVLTGVIFMAFLLFCHTASVDAARYTKTLNENIRISPPGVIVSTWSNIPKFKKGTVVILNEYGEVLEGILAETISLPYETGTSQDSIRSASYTPVPFYVYTNTVKEPTNRDLPFKGGTKVTFNDKGEVIKGIISGSNKSIDLNQANHILVSDGEISFHKNGMLATCTLSSDSYLRPVGWLQILTENYTDNSACPGFVEFKAGKAIVLNEKGEVVNGTLNKDTKLLTVPSVLRPDSSGIKVYEAGTTVEFDDKGIVVKASKSSTSAVN</sequence>
<dbReference type="RefSeq" id="WP_084575769.1">
    <property type="nucleotide sequence ID" value="NZ_CP155572.1"/>
</dbReference>
<keyword evidence="1" id="KW-0732">Signal</keyword>
<feature type="chain" id="PRO_5012145030" description="WG containing repeat-containing protein" evidence="1">
    <location>
        <begin position="29"/>
        <end position="273"/>
    </location>
</feature>
<name>A0A1W2BQ33_9FIRM</name>